<dbReference type="SUPFAM" id="SSF50475">
    <property type="entry name" value="FMN-binding split barrel"/>
    <property type="match status" value="1"/>
</dbReference>
<dbReference type="GO" id="GO:0005829">
    <property type="term" value="C:cytosol"/>
    <property type="evidence" value="ECO:0007669"/>
    <property type="project" value="TreeGrafter"/>
</dbReference>
<dbReference type="Pfam" id="PF01243">
    <property type="entry name" value="PNPOx_N"/>
    <property type="match status" value="1"/>
</dbReference>
<dbReference type="GO" id="GO:0070967">
    <property type="term" value="F:coenzyme F420 binding"/>
    <property type="evidence" value="ECO:0007669"/>
    <property type="project" value="TreeGrafter"/>
</dbReference>
<accession>A0A9X2SNQ3</accession>
<dbReference type="RefSeq" id="WP_257925658.1">
    <property type="nucleotide sequence ID" value="NZ_JAMXQV010000030.1"/>
</dbReference>
<dbReference type="EMBL" id="JAMXQV010000030">
    <property type="protein sequence ID" value="MCR6489084.1"/>
    <property type="molecule type" value="Genomic_DNA"/>
</dbReference>
<dbReference type="Proteomes" id="UP001144096">
    <property type="component" value="Unassembled WGS sequence"/>
</dbReference>
<organism evidence="3 4">
    <name type="scientific">Amycolatopsis iheyensis</name>
    <dbReference type="NCBI Taxonomy" id="2945988"/>
    <lineage>
        <taxon>Bacteria</taxon>
        <taxon>Bacillati</taxon>
        <taxon>Actinomycetota</taxon>
        <taxon>Actinomycetes</taxon>
        <taxon>Pseudonocardiales</taxon>
        <taxon>Pseudonocardiaceae</taxon>
        <taxon>Amycolatopsis</taxon>
    </lineage>
</organism>
<evidence type="ECO:0000313" key="4">
    <source>
        <dbReference type="Proteomes" id="UP001144096"/>
    </source>
</evidence>
<keyword evidence="4" id="KW-1185">Reference proteome</keyword>
<proteinExistence type="predicted"/>
<dbReference type="InterPro" id="IPR011576">
    <property type="entry name" value="Pyridox_Oxase_N"/>
</dbReference>
<reference evidence="3" key="1">
    <citation type="submission" date="2022-06" db="EMBL/GenBank/DDBJ databases">
        <title>Amycolatopsis iheyaensis sp. nov., a new species of the genus Amycolatopsis isolated from soil in Iheya island, Japan.</title>
        <authorList>
            <person name="Ngamcharungchit C."/>
            <person name="Kanto H."/>
            <person name="Take A."/>
            <person name="Intra B."/>
            <person name="Matsumoto A."/>
            <person name="Panbangred W."/>
            <person name="Inahashi Y."/>
        </authorList>
    </citation>
    <scope>NUCLEOTIDE SEQUENCE</scope>
    <source>
        <strain evidence="3">OK19-0408</strain>
    </source>
</reference>
<dbReference type="Gene3D" id="2.30.110.10">
    <property type="entry name" value="Electron Transport, Fmn-binding Protein, Chain A"/>
    <property type="match status" value="1"/>
</dbReference>
<gene>
    <name evidence="3" type="ORF">M8542_40295</name>
</gene>
<evidence type="ECO:0000256" key="1">
    <source>
        <dbReference type="ARBA" id="ARBA00023002"/>
    </source>
</evidence>
<dbReference type="InterPro" id="IPR012349">
    <property type="entry name" value="Split_barrel_FMN-bd"/>
</dbReference>
<dbReference type="AlphaFoldDB" id="A0A9X2SNQ3"/>
<protein>
    <submittedName>
        <fullName evidence="3">Pyridoxamine 5'-phosphate oxidase family protein</fullName>
    </submittedName>
</protein>
<dbReference type="InterPro" id="IPR052019">
    <property type="entry name" value="F420H2_bilvrd_red/Heme_oxyg"/>
</dbReference>
<dbReference type="GO" id="GO:0016627">
    <property type="term" value="F:oxidoreductase activity, acting on the CH-CH group of donors"/>
    <property type="evidence" value="ECO:0007669"/>
    <property type="project" value="TreeGrafter"/>
</dbReference>
<name>A0A9X2SNQ3_9PSEU</name>
<comment type="caution">
    <text evidence="3">The sequence shown here is derived from an EMBL/GenBank/DDBJ whole genome shotgun (WGS) entry which is preliminary data.</text>
</comment>
<evidence type="ECO:0000259" key="2">
    <source>
        <dbReference type="Pfam" id="PF01243"/>
    </source>
</evidence>
<dbReference type="PANTHER" id="PTHR35176">
    <property type="entry name" value="HEME OXYGENASE HI_0854-RELATED"/>
    <property type="match status" value="1"/>
</dbReference>
<keyword evidence="1" id="KW-0560">Oxidoreductase</keyword>
<evidence type="ECO:0000313" key="3">
    <source>
        <dbReference type="EMBL" id="MCR6489084.1"/>
    </source>
</evidence>
<feature type="domain" description="Pyridoxamine 5'-phosphate oxidase N-terminal" evidence="2">
    <location>
        <begin position="5"/>
        <end position="132"/>
    </location>
</feature>
<dbReference type="PANTHER" id="PTHR35176:SF6">
    <property type="entry name" value="HEME OXYGENASE HI_0854-RELATED"/>
    <property type="match status" value="1"/>
</dbReference>
<sequence>MVLTKEEREEFLAQPHVGALSVVERPDRAPLTVPIWYQYTPGGLLWIRSGPQSRKTRAIEAAGRFTMLAHRTTPTVRYVSVEGPVTAVEPDGAERAREMAARYLPAGKVEEFLAFERKELGEHSAVFMRPEHWLSADLGPG</sequence>